<keyword evidence="2" id="KW-1185">Reference proteome</keyword>
<organism evidence="1 2">
    <name type="scientific">Paramecium tetraurelia</name>
    <dbReference type="NCBI Taxonomy" id="5888"/>
    <lineage>
        <taxon>Eukaryota</taxon>
        <taxon>Sar</taxon>
        <taxon>Alveolata</taxon>
        <taxon>Ciliophora</taxon>
        <taxon>Intramacronucleata</taxon>
        <taxon>Oligohymenophorea</taxon>
        <taxon>Peniculida</taxon>
        <taxon>Parameciidae</taxon>
        <taxon>Paramecium</taxon>
    </lineage>
</organism>
<dbReference type="KEGG" id="ptm:GSPATT00007682001"/>
<dbReference type="OrthoDB" id="286993at2759"/>
<dbReference type="Proteomes" id="UP000000600">
    <property type="component" value="Unassembled WGS sequence"/>
</dbReference>
<proteinExistence type="predicted"/>
<gene>
    <name evidence="1" type="ORF">GSPATT00007682001</name>
</gene>
<evidence type="ECO:0008006" key="3">
    <source>
        <dbReference type="Google" id="ProtNLM"/>
    </source>
</evidence>
<accession>A0CID0</accession>
<dbReference type="AlphaFoldDB" id="A0CID0"/>
<dbReference type="InParanoid" id="A0CID0"/>
<evidence type="ECO:0000313" key="1">
    <source>
        <dbReference type="EMBL" id="CAK70547.1"/>
    </source>
</evidence>
<name>A0CID0_PARTE</name>
<dbReference type="RefSeq" id="XP_001437944.1">
    <property type="nucleotide sequence ID" value="XM_001437907.1"/>
</dbReference>
<dbReference type="EMBL" id="CT868085">
    <property type="protein sequence ID" value="CAK70547.1"/>
    <property type="molecule type" value="Genomic_DNA"/>
</dbReference>
<reference evidence="1 2" key="1">
    <citation type="journal article" date="2006" name="Nature">
        <title>Global trends of whole-genome duplications revealed by the ciliate Paramecium tetraurelia.</title>
        <authorList>
            <consortium name="Genoscope"/>
            <person name="Aury J.-M."/>
            <person name="Jaillon O."/>
            <person name="Duret L."/>
            <person name="Noel B."/>
            <person name="Jubin C."/>
            <person name="Porcel B.M."/>
            <person name="Segurens B."/>
            <person name="Daubin V."/>
            <person name="Anthouard V."/>
            <person name="Aiach N."/>
            <person name="Arnaiz O."/>
            <person name="Billaut A."/>
            <person name="Beisson J."/>
            <person name="Blanc I."/>
            <person name="Bouhouche K."/>
            <person name="Camara F."/>
            <person name="Duharcourt S."/>
            <person name="Guigo R."/>
            <person name="Gogendeau D."/>
            <person name="Katinka M."/>
            <person name="Keller A.-M."/>
            <person name="Kissmehl R."/>
            <person name="Klotz C."/>
            <person name="Koll F."/>
            <person name="Le Moue A."/>
            <person name="Lepere C."/>
            <person name="Malinsky S."/>
            <person name="Nowacki M."/>
            <person name="Nowak J.K."/>
            <person name="Plattner H."/>
            <person name="Poulain J."/>
            <person name="Ruiz F."/>
            <person name="Serrano V."/>
            <person name="Zagulski M."/>
            <person name="Dessen P."/>
            <person name="Betermier M."/>
            <person name="Weissenbach J."/>
            <person name="Scarpelli C."/>
            <person name="Schachter V."/>
            <person name="Sperling L."/>
            <person name="Meyer E."/>
            <person name="Cohen J."/>
            <person name="Wincker P."/>
        </authorList>
    </citation>
    <scope>NUCLEOTIDE SEQUENCE [LARGE SCALE GENOMIC DNA]</scope>
    <source>
        <strain evidence="1 2">Stock d4-2</strain>
    </source>
</reference>
<dbReference type="HOGENOM" id="CLU_283789_0_0_1"/>
<dbReference type="GeneID" id="5023729"/>
<dbReference type="OMA" id="TINANCF"/>
<protein>
    <recommendedName>
        <fullName evidence="3">Cleavage/polyadenylation specificity factor A subunit N-terminal domain-containing protein</fullName>
    </recommendedName>
</protein>
<evidence type="ECO:0000313" key="2">
    <source>
        <dbReference type="Proteomes" id="UP000000600"/>
    </source>
</evidence>
<sequence>MNWRKTKVFKSFTIQGALIESLYDGTSKQLILYDTQNIKIYGVGDSEIKFYDKIQLFTQIKKIVFLSSFNHKYLVVQNVQGQISAISTQYPYDHKLVILPEHFTSDALLLASQNRSCIIVQFQNEIMIFELNQKQEFVSHSINIKNQEIKQIDASLDDTLHIMCQQYEPLRENQMIANIESTIFYCKMHYKDKGLQNYKFKFIILQIIALEMEDILALTQNEILCLKNGKTHFSTPAQVSCFATFMKLNQVNNQLFLCNPTSVEIIEIRFDDFNQIQNMVRLQAIYISQIDIVIADNLIWIQTETSGTLNQMNAVRMPSISDLDPSLTKKVKLEENDQLFKALGVFQTFSRIFNFTVVGNSLYILSGNAASSQIYKLQHELTPAITTVSLKIKTGINEQKFPLYFENHIGFISEYKQLTFSKILKDGNFQLVDNIQIPEFQDVFSNGTINANCFYVQFDTYLWFIQTNPLCQFSRQYDIRQVKQLMSYFVGFDDQKSLIVTYLNEKSLISQKINSSEIVSFDLAQQENDILILMIEKEKLSILSVKFQSQQIQVQLMFITNDFMGNLCAISTIPELNLGQNAVFTCPSVQIKCSPAEDEDIINSYLVNFNKNKGMAIILITSSGKVSIYSQIKNNSNQLKIFKLIFSYQSNNVQLKSQKFHYVGPSNFQQFIFPGLNLTLTESLGEILIHFIKQEDQYDQVLLVQQSAFLMGFSGSCYYFPQLQRSNLPCNNIIINPVLKDRCTAIMMHSFSFHSNEYLLVINKAQNRRTNQNQLKNEVFVYRSDNLNDPFAQYDQLDNEEIIKVQFLQGMDLILIMTLVNSQLTRDYPNTKLHILKLDQYQKITEQQQSRLFKEAVPCDFVVMPPKLALVFMQDQLKYIDLHVGQSAIGFSLTPDSLRGELVQIQIEAVSVVDRWIAVLNGGFKVVICKFEEDNSQPKVDWSIEFGVLRVMDIQLLKNEFQKPLLVLLDYENSIQIYSITYKVIILTNQTKIKKIADCQIMNPCRMLSIANKLIISSLDGSMTMFDQIDDESQASKFKTIVSELPYIGGFQPTYLDAKQINGKGSVWDFEINDLYNQLSFGIQKIVKNRYMYNPFE</sequence>